<organism evidence="1 2">
    <name type="scientific">Pectobacterium phage vB_PcaM_CBB</name>
    <dbReference type="NCBI Taxonomy" id="2772511"/>
    <lineage>
        <taxon>Viruses</taxon>
        <taxon>Duplodnaviria</taxon>
        <taxon>Heunggongvirae</taxon>
        <taxon>Uroviricota</taxon>
        <taxon>Caudoviricetes</taxon>
        <taxon>Mimasvirus</taxon>
        <taxon>Mimasvirus CBB</taxon>
    </lineage>
</organism>
<dbReference type="Proteomes" id="UP000223891">
    <property type="component" value="Segment"/>
</dbReference>
<name>A0A1L2CUT5_9CAUD</name>
<keyword evidence="2" id="KW-1185">Reference proteome</keyword>
<gene>
    <name evidence="1" type="ORF">CBB_220</name>
</gene>
<protein>
    <submittedName>
        <fullName evidence="1">Uncharacterized protein</fullName>
    </submittedName>
</protein>
<accession>A0A1L2CUT5</accession>
<dbReference type="EMBL" id="KU574722">
    <property type="protein sequence ID" value="AMM43785.1"/>
    <property type="molecule type" value="Genomic_DNA"/>
</dbReference>
<proteinExistence type="predicted"/>
<reference evidence="2" key="1">
    <citation type="submission" date="2016-01" db="EMBL/GenBank/DDBJ databases">
        <title>Isolation and Characterization of Enterobacteria phage CBB.</title>
        <authorList>
            <person name="Buttimer C.T.H."/>
            <person name="Hendrix H."/>
            <person name="Alexandre H."/>
            <person name="O'Mahony J."/>
            <person name="Lavigne R."/>
            <person name="Coffey A."/>
        </authorList>
    </citation>
    <scope>NUCLEOTIDE SEQUENCE [LARGE SCALE GENOMIC DNA]</scope>
</reference>
<evidence type="ECO:0000313" key="1">
    <source>
        <dbReference type="EMBL" id="AMM43785.1"/>
    </source>
</evidence>
<sequence length="102" mass="11578">MSKVTRDMIIQLIIEERLNQMSNPNTLADHLKTKNDWTGLAGYYLFESASRPDKHVSFDEFRQSLIKSAAVILAALETSFSLEDASIKDLLSKLEEKEDDSN</sequence>
<evidence type="ECO:0000313" key="2">
    <source>
        <dbReference type="Proteomes" id="UP000223891"/>
    </source>
</evidence>